<evidence type="ECO:0000313" key="1">
    <source>
        <dbReference type="EMBL" id="RKU47770.1"/>
    </source>
</evidence>
<dbReference type="AlphaFoldDB" id="A0A420YIT1"/>
<organism evidence="1 2">
    <name type="scientific">Coniochaeta pulveracea</name>
    <dbReference type="NCBI Taxonomy" id="177199"/>
    <lineage>
        <taxon>Eukaryota</taxon>
        <taxon>Fungi</taxon>
        <taxon>Dikarya</taxon>
        <taxon>Ascomycota</taxon>
        <taxon>Pezizomycotina</taxon>
        <taxon>Sordariomycetes</taxon>
        <taxon>Sordariomycetidae</taxon>
        <taxon>Coniochaetales</taxon>
        <taxon>Coniochaetaceae</taxon>
        <taxon>Coniochaeta</taxon>
    </lineage>
</organism>
<reference evidence="1 2" key="1">
    <citation type="submission" date="2018-08" db="EMBL/GenBank/DDBJ databases">
        <title>Draft genome of the lignicolous fungus Coniochaeta pulveracea.</title>
        <authorList>
            <person name="Borstlap C.J."/>
            <person name="De Witt R.N."/>
            <person name="Botha A."/>
            <person name="Volschenk H."/>
        </authorList>
    </citation>
    <scope>NUCLEOTIDE SEQUENCE [LARGE SCALE GENOMIC DNA]</scope>
    <source>
        <strain evidence="1 2">CAB683</strain>
    </source>
</reference>
<gene>
    <name evidence="1" type="ORF">DL546_005802</name>
</gene>
<sequence>MLFCWQRNRIWLLKLEIQLTEGSTSQLVLLRYDSYGQCGTIMQTKARLPVKNSINGLAPAQTWCRRTFRLLVLVDIMSSCSYQMMCNQTLQSRNANKAQETMQANTSCVAVTETLQMPVV</sequence>
<evidence type="ECO:0000313" key="2">
    <source>
        <dbReference type="Proteomes" id="UP000275385"/>
    </source>
</evidence>
<comment type="caution">
    <text evidence="1">The sequence shown here is derived from an EMBL/GenBank/DDBJ whole genome shotgun (WGS) entry which is preliminary data.</text>
</comment>
<dbReference type="EMBL" id="QVQW01000007">
    <property type="protein sequence ID" value="RKU47770.1"/>
    <property type="molecule type" value="Genomic_DNA"/>
</dbReference>
<dbReference type="Proteomes" id="UP000275385">
    <property type="component" value="Unassembled WGS sequence"/>
</dbReference>
<protein>
    <submittedName>
        <fullName evidence="1">Uncharacterized protein</fullName>
    </submittedName>
</protein>
<accession>A0A420YIT1</accession>
<proteinExistence type="predicted"/>
<name>A0A420YIT1_9PEZI</name>
<keyword evidence="2" id="KW-1185">Reference proteome</keyword>